<dbReference type="KEGG" id="achh:ABFG95_06705"/>
<dbReference type="GeneID" id="55559509"/>
<dbReference type="RefSeq" id="WP_144419105.1">
    <property type="nucleotide sequence ID" value="NZ_CP157584.1"/>
</dbReference>
<organism evidence="1">
    <name type="scientific">Achromobacter sp. HNDS-1</name>
    <dbReference type="NCBI Taxonomy" id="3151598"/>
    <lineage>
        <taxon>Bacteria</taxon>
        <taxon>Pseudomonadati</taxon>
        <taxon>Pseudomonadota</taxon>
        <taxon>Betaproteobacteria</taxon>
        <taxon>Burkholderiales</taxon>
        <taxon>Alcaligenaceae</taxon>
        <taxon>Achromobacter</taxon>
    </lineage>
</organism>
<name>A0AAU7LE24_9BURK</name>
<reference evidence="1" key="1">
    <citation type="submission" date="2024-05" db="EMBL/GenBank/DDBJ databases">
        <title>Transcriptome analysis of the degradation process of organic nitrogen by two heterotrophic nitrifying and aerobic denitrifying bacteria, Achromobacter sp. HNDS-1 and Enterobacter sp. HNDS-6.</title>
        <authorList>
            <person name="Huang Y."/>
        </authorList>
    </citation>
    <scope>NUCLEOTIDE SEQUENCE</scope>
    <source>
        <strain evidence="1">HNDS-1</strain>
    </source>
</reference>
<proteinExistence type="predicted"/>
<dbReference type="AlphaFoldDB" id="A0AAU7LE24"/>
<protein>
    <submittedName>
        <fullName evidence="1">Uncharacterized protein</fullName>
    </submittedName>
</protein>
<dbReference type="EMBL" id="CP157584">
    <property type="protein sequence ID" value="XBP00160.1"/>
    <property type="molecule type" value="Genomic_DNA"/>
</dbReference>
<evidence type="ECO:0000313" key="1">
    <source>
        <dbReference type="EMBL" id="XBP00160.1"/>
    </source>
</evidence>
<sequence>MSMSPSLEARPAALAVSASSTQVQTRDLEAAVRLERYLMLQDKVRQQAGIVQGLNDQLRLLGQEKASLVGDVSLSQASQGRLLELDDEINRLVALQTKESVRLREMSAKLAEAMEAVNAVQAKLFDTASSVITNLR</sequence>
<gene>
    <name evidence="1" type="ORF">ABFG95_06705</name>
</gene>
<accession>A0AAU7LE24</accession>